<comment type="caution">
    <text evidence="1">The sequence shown here is derived from an EMBL/GenBank/DDBJ whole genome shotgun (WGS) entry which is preliminary data.</text>
</comment>
<accession>A0A495XEW9</accession>
<reference evidence="1 2" key="1">
    <citation type="submission" date="2018-10" db="EMBL/GenBank/DDBJ databases">
        <title>Sequencing the genomes of 1000 actinobacteria strains.</title>
        <authorList>
            <person name="Klenk H.-P."/>
        </authorList>
    </citation>
    <scope>NUCLEOTIDE SEQUENCE [LARGE SCALE GENOMIC DNA]</scope>
    <source>
        <strain evidence="1 2">DSM 43911</strain>
    </source>
</reference>
<proteinExistence type="predicted"/>
<dbReference type="AlphaFoldDB" id="A0A495XEW9"/>
<sequence length="386" mass="42164">MIEVHVTDPEVLRSVSPSDLRTYLLGRGWAPSSSSNFNLWILNEHLGSAQLLVPSSNEMRGYVGFMRDALRTLSEVEGRPELEILAQINAPSSDVQYIRTNPSTAPGTTPLIDGAKAFESAKQWVLSGAVLAASGRSMAIQPRRKPSRALDFLRDVRLGLTLPGSYVLSIQIPLQVDAGPIHLELEHPALEGSNIPFQRVVSTRLYQASAAALHAAEVALDSQGDVRNFHEAVESGVSADLCESLTGFSGENGNPFTLGFTWASMFPFDDRGPLSFTGDHSRMLTMAAQMLRETEPEENVRIIGNVVRLHREGRLGPGEVSILGVVDGDINERVHRVWIELDENQYREASAAHAEGSIVTIRGTLLRRGSRAELSEPHDFDVVSTP</sequence>
<dbReference type="EMBL" id="RBXR01000001">
    <property type="protein sequence ID" value="RKT71354.1"/>
    <property type="molecule type" value="Genomic_DNA"/>
</dbReference>
<gene>
    <name evidence="1" type="ORF">DFJ66_4643</name>
</gene>
<evidence type="ECO:0000313" key="2">
    <source>
        <dbReference type="Proteomes" id="UP000272729"/>
    </source>
</evidence>
<dbReference type="Proteomes" id="UP000272729">
    <property type="component" value="Unassembled WGS sequence"/>
</dbReference>
<name>A0A495XEW9_9PSEU</name>
<organism evidence="1 2">
    <name type="scientific">Saccharothrix variisporea</name>
    <dbReference type="NCBI Taxonomy" id="543527"/>
    <lineage>
        <taxon>Bacteria</taxon>
        <taxon>Bacillati</taxon>
        <taxon>Actinomycetota</taxon>
        <taxon>Actinomycetes</taxon>
        <taxon>Pseudonocardiales</taxon>
        <taxon>Pseudonocardiaceae</taxon>
        <taxon>Saccharothrix</taxon>
    </lineage>
</organism>
<protein>
    <submittedName>
        <fullName evidence="1">Uncharacterized protein</fullName>
    </submittedName>
</protein>
<evidence type="ECO:0000313" key="1">
    <source>
        <dbReference type="EMBL" id="RKT71354.1"/>
    </source>
</evidence>
<keyword evidence="2" id="KW-1185">Reference proteome</keyword>